<dbReference type="SUPFAM" id="SSF53187">
    <property type="entry name" value="Zn-dependent exopeptidases"/>
    <property type="match status" value="1"/>
</dbReference>
<keyword evidence="3" id="KW-0170">Cobalt</keyword>
<evidence type="ECO:0000256" key="2">
    <source>
        <dbReference type="ARBA" id="ARBA00022801"/>
    </source>
</evidence>
<protein>
    <submittedName>
        <fullName evidence="6">Peptidase M20</fullName>
    </submittedName>
</protein>
<feature type="chain" id="PRO_5013263725" evidence="4">
    <location>
        <begin position="22"/>
        <end position="440"/>
    </location>
</feature>
<dbReference type="Proteomes" id="UP000218327">
    <property type="component" value="Unassembled WGS sequence"/>
</dbReference>
<feature type="domain" description="Peptidase M20 dimerisation" evidence="5">
    <location>
        <begin position="223"/>
        <end position="316"/>
    </location>
</feature>
<name>A0A2A5AZS2_9GAMM</name>
<organism evidence="6 7">
    <name type="scientific">SAR86 cluster bacterium</name>
    <dbReference type="NCBI Taxonomy" id="2030880"/>
    <lineage>
        <taxon>Bacteria</taxon>
        <taxon>Pseudomonadati</taxon>
        <taxon>Pseudomonadota</taxon>
        <taxon>Gammaproteobacteria</taxon>
        <taxon>SAR86 cluster</taxon>
    </lineage>
</organism>
<dbReference type="EMBL" id="NVVJ01000023">
    <property type="protein sequence ID" value="PCJ24742.1"/>
    <property type="molecule type" value="Genomic_DNA"/>
</dbReference>
<evidence type="ECO:0000259" key="5">
    <source>
        <dbReference type="Pfam" id="PF07687"/>
    </source>
</evidence>
<evidence type="ECO:0000256" key="3">
    <source>
        <dbReference type="ARBA" id="ARBA00023285"/>
    </source>
</evidence>
<dbReference type="InterPro" id="IPR050072">
    <property type="entry name" value="Peptidase_M20A"/>
</dbReference>
<evidence type="ECO:0000256" key="4">
    <source>
        <dbReference type="SAM" id="SignalP"/>
    </source>
</evidence>
<dbReference type="AlphaFoldDB" id="A0A2A5AZS2"/>
<evidence type="ECO:0000256" key="1">
    <source>
        <dbReference type="ARBA" id="ARBA00022723"/>
    </source>
</evidence>
<dbReference type="InterPro" id="IPR002933">
    <property type="entry name" value="Peptidase_M20"/>
</dbReference>
<dbReference type="PANTHER" id="PTHR43808">
    <property type="entry name" value="ACETYLORNITHINE DEACETYLASE"/>
    <property type="match status" value="1"/>
</dbReference>
<accession>A0A2A5AZS2</accession>
<keyword evidence="1" id="KW-0479">Metal-binding</keyword>
<dbReference type="Gene3D" id="3.40.630.10">
    <property type="entry name" value="Zn peptidases"/>
    <property type="match status" value="1"/>
</dbReference>
<dbReference type="InterPro" id="IPR036264">
    <property type="entry name" value="Bact_exopeptidase_dim_dom"/>
</dbReference>
<dbReference type="SUPFAM" id="SSF55031">
    <property type="entry name" value="Bacterial exopeptidase dimerisation domain"/>
    <property type="match status" value="1"/>
</dbReference>
<dbReference type="GO" id="GO:0016787">
    <property type="term" value="F:hydrolase activity"/>
    <property type="evidence" value="ECO:0007669"/>
    <property type="project" value="UniProtKB-KW"/>
</dbReference>
<reference evidence="7" key="1">
    <citation type="submission" date="2017-08" db="EMBL/GenBank/DDBJ databases">
        <title>A dynamic microbial community with high functional redundancy inhabits the cold, oxic subseafloor aquifer.</title>
        <authorList>
            <person name="Tully B.J."/>
            <person name="Wheat C.G."/>
            <person name="Glazer B.T."/>
            <person name="Huber J.A."/>
        </authorList>
    </citation>
    <scope>NUCLEOTIDE SEQUENCE [LARGE SCALE GENOMIC DNA]</scope>
</reference>
<dbReference type="Gene3D" id="3.30.70.360">
    <property type="match status" value="1"/>
</dbReference>
<evidence type="ECO:0000313" key="7">
    <source>
        <dbReference type="Proteomes" id="UP000218327"/>
    </source>
</evidence>
<dbReference type="PANTHER" id="PTHR43808:SF17">
    <property type="entry name" value="PEPTIDASE M20"/>
    <property type="match status" value="1"/>
</dbReference>
<gene>
    <name evidence="6" type="ORF">COA96_08715</name>
</gene>
<dbReference type="GO" id="GO:0046872">
    <property type="term" value="F:metal ion binding"/>
    <property type="evidence" value="ECO:0007669"/>
    <property type="project" value="UniProtKB-KW"/>
</dbReference>
<feature type="signal peptide" evidence="4">
    <location>
        <begin position="1"/>
        <end position="21"/>
    </location>
</feature>
<comment type="caution">
    <text evidence="6">The sequence shown here is derived from an EMBL/GenBank/DDBJ whole genome shotgun (WGS) entry which is preliminary data.</text>
</comment>
<keyword evidence="2" id="KW-0378">Hydrolase</keyword>
<dbReference type="InterPro" id="IPR011650">
    <property type="entry name" value="Peptidase_M20_dimer"/>
</dbReference>
<evidence type="ECO:0000313" key="6">
    <source>
        <dbReference type="EMBL" id="PCJ24742.1"/>
    </source>
</evidence>
<keyword evidence="4" id="KW-0732">Signal</keyword>
<proteinExistence type="predicted"/>
<dbReference type="Pfam" id="PF07687">
    <property type="entry name" value="M20_dimer"/>
    <property type="match status" value="1"/>
</dbReference>
<dbReference type="Pfam" id="PF01546">
    <property type="entry name" value="Peptidase_M20"/>
    <property type="match status" value="1"/>
</dbReference>
<sequence length="440" mass="46609">MRFLSTVVLFFVFCIGAPSFSQELSTVVPVQDSIRSGFSLVVNDQRVQQALAGIEARENETVQEQIRLTEIPAPPFKEEVRAAYYLQLMRARGMDDAHIDDEGNVVAVRKGSGNGPTFLIAAHLDTVFPEGVDTTVELRGGRYYAPGIGDDTRGLAAMLSLIDALNETGIETVADIMFVANVGEEGRGDLRGIKAIFRDYPNIDGFVSIDGVRLRRITTGGTGSRRFEFRFSGPGGHSFGAFGLASAIHAMGRTISKIAEFETPQFPKTTFTVGTVSGGTSVNSIAADAVFALDMRSNDHDELAKLEERAKAAAIEAVAEENARWRNGEISVEFVLIGDRPVGLTPPQSPLVQVAALAFSEIGIEAAELGISSTDSNVPMSLGIPAVTIAGGGSGGGAHSPDEWFSPENSHAGPQVALLIALSMAGISGTSPALLLERTP</sequence>